<keyword evidence="3" id="KW-0804">Transcription</keyword>
<keyword evidence="2" id="KW-0238">DNA-binding</keyword>
<evidence type="ECO:0000256" key="1">
    <source>
        <dbReference type="ARBA" id="ARBA00023015"/>
    </source>
</evidence>
<dbReference type="PRINTS" id="PR00032">
    <property type="entry name" value="HTHARAC"/>
</dbReference>
<dbReference type="Gene3D" id="1.10.10.60">
    <property type="entry name" value="Homeodomain-like"/>
    <property type="match status" value="2"/>
</dbReference>
<dbReference type="Pfam" id="PF12833">
    <property type="entry name" value="HTH_18"/>
    <property type="match status" value="1"/>
</dbReference>
<dbReference type="OrthoDB" id="2563880at2"/>
<proteinExistence type="predicted"/>
<dbReference type="InterPro" id="IPR037923">
    <property type="entry name" value="HTH-like"/>
</dbReference>
<accession>A0A179T393</accession>
<protein>
    <recommendedName>
        <fullName evidence="4">HTH araC/xylS-type domain-containing protein</fullName>
    </recommendedName>
</protein>
<evidence type="ECO:0000313" key="6">
    <source>
        <dbReference type="Proteomes" id="UP000078534"/>
    </source>
</evidence>
<dbReference type="PROSITE" id="PS00041">
    <property type="entry name" value="HTH_ARAC_FAMILY_1"/>
    <property type="match status" value="1"/>
</dbReference>
<dbReference type="GO" id="GO:0003700">
    <property type="term" value="F:DNA-binding transcription factor activity"/>
    <property type="evidence" value="ECO:0007669"/>
    <property type="project" value="InterPro"/>
</dbReference>
<dbReference type="InterPro" id="IPR020449">
    <property type="entry name" value="Tscrpt_reg_AraC-type_HTH"/>
</dbReference>
<dbReference type="PANTHER" id="PTHR43280:SF11">
    <property type="entry name" value="RCS-SPECIFIC HTH-TYPE TRANSCRIPTIONAL ACTIVATOR RCLR"/>
    <property type="match status" value="1"/>
</dbReference>
<keyword evidence="6" id="KW-1185">Reference proteome</keyword>
<keyword evidence="1" id="KW-0805">Transcription regulation</keyword>
<dbReference type="PANTHER" id="PTHR43280">
    <property type="entry name" value="ARAC-FAMILY TRANSCRIPTIONAL REGULATOR"/>
    <property type="match status" value="1"/>
</dbReference>
<evidence type="ECO:0000256" key="3">
    <source>
        <dbReference type="ARBA" id="ARBA00023163"/>
    </source>
</evidence>
<dbReference type="Pfam" id="PF02311">
    <property type="entry name" value="AraC_binding"/>
    <property type="match status" value="1"/>
</dbReference>
<dbReference type="EMBL" id="LWSG01000007">
    <property type="protein sequence ID" value="OAS87810.1"/>
    <property type="molecule type" value="Genomic_DNA"/>
</dbReference>
<dbReference type="STRING" id="152268.A6K24_18920"/>
<dbReference type="SUPFAM" id="SSF46689">
    <property type="entry name" value="Homeodomain-like"/>
    <property type="match status" value="2"/>
</dbReference>
<reference evidence="6" key="1">
    <citation type="submission" date="2016-04" db="EMBL/GenBank/DDBJ databases">
        <authorList>
            <person name="Lyu Z."/>
            <person name="Lyu W."/>
        </authorList>
    </citation>
    <scope>NUCLEOTIDE SEQUENCE [LARGE SCALE GENOMIC DNA]</scope>
    <source>
        <strain evidence="6">C44</strain>
    </source>
</reference>
<gene>
    <name evidence="5" type="ORF">A6K24_18920</name>
</gene>
<name>A0A179T393_9BACI</name>
<comment type="caution">
    <text evidence="5">The sequence shown here is derived from an EMBL/GenBank/DDBJ whole genome shotgun (WGS) entry which is preliminary data.</text>
</comment>
<dbReference type="RefSeq" id="WP_066329559.1">
    <property type="nucleotide sequence ID" value="NZ_LWSG01000007.1"/>
</dbReference>
<sequence length="296" mass="33725">MVTDEKIKIGMLSMLKPTVNFANKMTADPGQVWGPRTIPDCQLIYIVSGKATVTLGPNVFQLNPGECLFYGNNPHKLVSSKDDPFTFKSIHFSWDEESPVPNHPLNGIKNCSTSELGDLVSPYQILVDEHGEVEFPNHFILPNVETLFTQIIREYRFEEPGYTFVMRGLLTQLITIIIRNEMNGKYSSGERRKIAPALEAIRKQPNINWSSCELAELCGYHPTYFASIFRETIGSSPKHYLIQERIRKAKQLLLEVKTIEEVSVKLGYTSLHYFCRNFKTVTGLTPTEYKIQSLEL</sequence>
<dbReference type="AlphaFoldDB" id="A0A179T393"/>
<feature type="domain" description="HTH araC/xylS-type" evidence="4">
    <location>
        <begin position="192"/>
        <end position="292"/>
    </location>
</feature>
<dbReference type="InterPro" id="IPR003313">
    <property type="entry name" value="AraC-bd"/>
</dbReference>
<dbReference type="InterPro" id="IPR018060">
    <property type="entry name" value="HTH_AraC"/>
</dbReference>
<evidence type="ECO:0000313" key="5">
    <source>
        <dbReference type="EMBL" id="OAS87810.1"/>
    </source>
</evidence>
<dbReference type="SUPFAM" id="SSF51215">
    <property type="entry name" value="Regulatory protein AraC"/>
    <property type="match status" value="1"/>
</dbReference>
<evidence type="ECO:0000259" key="4">
    <source>
        <dbReference type="PROSITE" id="PS01124"/>
    </source>
</evidence>
<evidence type="ECO:0000256" key="2">
    <source>
        <dbReference type="ARBA" id="ARBA00023125"/>
    </source>
</evidence>
<organism evidence="5 6">
    <name type="scientific">Metabacillus litoralis</name>
    <dbReference type="NCBI Taxonomy" id="152268"/>
    <lineage>
        <taxon>Bacteria</taxon>
        <taxon>Bacillati</taxon>
        <taxon>Bacillota</taxon>
        <taxon>Bacilli</taxon>
        <taxon>Bacillales</taxon>
        <taxon>Bacillaceae</taxon>
        <taxon>Metabacillus</taxon>
    </lineage>
</organism>
<dbReference type="GO" id="GO:0043565">
    <property type="term" value="F:sequence-specific DNA binding"/>
    <property type="evidence" value="ECO:0007669"/>
    <property type="project" value="InterPro"/>
</dbReference>
<dbReference type="InterPro" id="IPR014710">
    <property type="entry name" value="RmlC-like_jellyroll"/>
</dbReference>
<dbReference type="SMART" id="SM00342">
    <property type="entry name" value="HTH_ARAC"/>
    <property type="match status" value="1"/>
</dbReference>
<dbReference type="InterPro" id="IPR018062">
    <property type="entry name" value="HTH_AraC-typ_CS"/>
</dbReference>
<dbReference type="InterPro" id="IPR009057">
    <property type="entry name" value="Homeodomain-like_sf"/>
</dbReference>
<dbReference type="Proteomes" id="UP000078534">
    <property type="component" value="Unassembled WGS sequence"/>
</dbReference>
<dbReference type="Gene3D" id="2.60.120.10">
    <property type="entry name" value="Jelly Rolls"/>
    <property type="match status" value="1"/>
</dbReference>
<dbReference type="PROSITE" id="PS01124">
    <property type="entry name" value="HTH_ARAC_FAMILY_2"/>
    <property type="match status" value="1"/>
</dbReference>